<dbReference type="STRING" id="93759.A0A1R3H052"/>
<proteinExistence type="predicted"/>
<gene>
    <name evidence="1" type="ORF">COLO4_32275</name>
</gene>
<dbReference type="AlphaFoldDB" id="A0A1R3H052"/>
<name>A0A1R3H052_9ROSI</name>
<accession>A0A1R3H052</accession>
<comment type="caution">
    <text evidence="1">The sequence shown here is derived from an EMBL/GenBank/DDBJ whole genome shotgun (WGS) entry which is preliminary data.</text>
</comment>
<evidence type="ECO:0000313" key="2">
    <source>
        <dbReference type="Proteomes" id="UP000187203"/>
    </source>
</evidence>
<keyword evidence="2" id="KW-1185">Reference proteome</keyword>
<organism evidence="1 2">
    <name type="scientific">Corchorus olitorius</name>
    <dbReference type="NCBI Taxonomy" id="93759"/>
    <lineage>
        <taxon>Eukaryota</taxon>
        <taxon>Viridiplantae</taxon>
        <taxon>Streptophyta</taxon>
        <taxon>Embryophyta</taxon>
        <taxon>Tracheophyta</taxon>
        <taxon>Spermatophyta</taxon>
        <taxon>Magnoliopsida</taxon>
        <taxon>eudicotyledons</taxon>
        <taxon>Gunneridae</taxon>
        <taxon>Pentapetalae</taxon>
        <taxon>rosids</taxon>
        <taxon>malvids</taxon>
        <taxon>Malvales</taxon>
        <taxon>Malvaceae</taxon>
        <taxon>Grewioideae</taxon>
        <taxon>Apeibeae</taxon>
        <taxon>Corchorus</taxon>
    </lineage>
</organism>
<dbReference type="OrthoDB" id="1739348at2759"/>
<dbReference type="GO" id="GO:0003677">
    <property type="term" value="F:DNA binding"/>
    <property type="evidence" value="ECO:0007669"/>
    <property type="project" value="UniProtKB-KW"/>
</dbReference>
<dbReference type="Proteomes" id="UP000187203">
    <property type="component" value="Unassembled WGS sequence"/>
</dbReference>
<reference evidence="2" key="1">
    <citation type="submission" date="2013-09" db="EMBL/GenBank/DDBJ databases">
        <title>Corchorus olitorius genome sequencing.</title>
        <authorList>
            <person name="Alam M."/>
            <person name="Haque M.S."/>
            <person name="Islam M.S."/>
            <person name="Emdad E.M."/>
            <person name="Islam M.M."/>
            <person name="Ahmed B."/>
            <person name="Halim A."/>
            <person name="Hossen Q.M.M."/>
            <person name="Hossain M.Z."/>
            <person name="Ahmed R."/>
            <person name="Khan M.M."/>
            <person name="Islam R."/>
            <person name="Rashid M.M."/>
            <person name="Khan S.A."/>
            <person name="Rahman M.S."/>
            <person name="Alam M."/>
            <person name="Yahiya A.S."/>
            <person name="Khan M.S."/>
            <person name="Azam M.S."/>
            <person name="Haque T."/>
            <person name="Lashkar M.Z.H."/>
            <person name="Akhand A.I."/>
            <person name="Morshed G."/>
            <person name="Roy S."/>
            <person name="Uddin K.S."/>
            <person name="Rabeya T."/>
            <person name="Hossain A.S."/>
            <person name="Chowdhury A."/>
            <person name="Snigdha A.R."/>
            <person name="Mortoza M.S."/>
            <person name="Matin S.A."/>
            <person name="Hoque S.M.E."/>
            <person name="Islam M.K."/>
            <person name="Roy D.K."/>
            <person name="Haider R."/>
            <person name="Moosa M.M."/>
            <person name="Elias S.M."/>
            <person name="Hasan A.M."/>
            <person name="Jahan S."/>
            <person name="Shafiuddin M."/>
            <person name="Mahmood N."/>
            <person name="Shommy N.S."/>
        </authorList>
    </citation>
    <scope>NUCLEOTIDE SEQUENCE [LARGE SCALE GENOMIC DNA]</scope>
    <source>
        <strain evidence="2">cv. O-4</strain>
    </source>
</reference>
<keyword evidence="1" id="KW-0238">DNA-binding</keyword>
<protein>
    <submittedName>
        <fullName evidence="1">Replication protein A 70 kDa DNA-binding subunit-like protein</fullName>
    </submittedName>
</protein>
<dbReference type="EMBL" id="AWUE01021089">
    <property type="protein sequence ID" value="OMO63636.1"/>
    <property type="molecule type" value="Genomic_DNA"/>
</dbReference>
<evidence type="ECO:0000313" key="1">
    <source>
        <dbReference type="EMBL" id="OMO63636.1"/>
    </source>
</evidence>
<sequence>MSTILANPSPDSSTDLPEIIVQVLDLKLTGNHYTF</sequence>